<feature type="region of interest" description="Disordered" evidence="1">
    <location>
        <begin position="332"/>
        <end position="497"/>
    </location>
</feature>
<dbReference type="EMBL" id="JAFBCF010000001">
    <property type="protein sequence ID" value="MBM7800668.1"/>
    <property type="molecule type" value="Genomic_DNA"/>
</dbReference>
<evidence type="ECO:0000313" key="4">
    <source>
        <dbReference type="Proteomes" id="UP000704762"/>
    </source>
</evidence>
<feature type="compositionally biased region" description="Polar residues" evidence="1">
    <location>
        <begin position="189"/>
        <end position="199"/>
    </location>
</feature>
<evidence type="ECO:0000256" key="1">
    <source>
        <dbReference type="SAM" id="MobiDB-lite"/>
    </source>
</evidence>
<dbReference type="NCBIfam" id="NF040712">
    <property type="entry name" value="SepH"/>
    <property type="match status" value="1"/>
</dbReference>
<gene>
    <name evidence="3" type="ORF">JOE57_003589</name>
</gene>
<organism evidence="3 4">
    <name type="scientific">Microlunatus panaciterrae</name>
    <dbReference type="NCBI Taxonomy" id="400768"/>
    <lineage>
        <taxon>Bacteria</taxon>
        <taxon>Bacillati</taxon>
        <taxon>Actinomycetota</taxon>
        <taxon>Actinomycetes</taxon>
        <taxon>Propionibacteriales</taxon>
        <taxon>Propionibacteriaceae</taxon>
        <taxon>Microlunatus</taxon>
    </lineage>
</organism>
<evidence type="ECO:0000313" key="3">
    <source>
        <dbReference type="EMBL" id="MBM7800668.1"/>
    </source>
</evidence>
<dbReference type="Proteomes" id="UP000704762">
    <property type="component" value="Unassembled WGS sequence"/>
</dbReference>
<sequence>MRTARPVRLTADGRSLIVVTDSGEELAILADDRLRAALRGDRPRLAQLEIELESALRPRDIQARIRAGESLEDVARAAGIPVERVEPFAAPVLAEREHVAGLAMASSVRRRGETSGHRNLRITLTDRLVSRGVDIDTLDWDSARMEDGRWSVTATYGSDESQRQATFLFDVRGRFSVAGNDEARWVLGEQSSVKRSQPGSEPAAMAEGQEPADTEPTLDLSDELALVRATAERQRGHLPGKTAPEEETSFQELHADWDAKAAAEEAAVYAELHRETGKRFDRSPAEVEPVPSGSLEATEEHQPGEGQLDTLYDMLGGDGYSEDSVRVYSGLSDASAVPETDNGGWEPAIVVNYPVEPGEQDDEEHDQPDGPNEPRIEPALHELGAAPEIAESEAAESDDVAREESEQTPVAPAEAPAAEAPDQDAGVVVERDAPTTDVADPGDDGREVQSEQAETLPLGEAGIAPPVKKKPAKRKRASVPSWDEIMFGGPPRDGGPK</sequence>
<feature type="domain" description="DUF3071" evidence="2">
    <location>
        <begin position="1"/>
        <end position="169"/>
    </location>
</feature>
<evidence type="ECO:0000259" key="2">
    <source>
        <dbReference type="Pfam" id="PF11268"/>
    </source>
</evidence>
<feature type="region of interest" description="Disordered" evidence="1">
    <location>
        <begin position="188"/>
        <end position="218"/>
    </location>
</feature>
<feature type="compositionally biased region" description="Basic residues" evidence="1">
    <location>
        <begin position="467"/>
        <end position="477"/>
    </location>
</feature>
<name>A0ABS2RNT2_9ACTN</name>
<comment type="caution">
    <text evidence="3">The sequence shown here is derived from an EMBL/GenBank/DDBJ whole genome shotgun (WGS) entry which is preliminary data.</text>
</comment>
<dbReference type="RefSeq" id="WP_204920020.1">
    <property type="nucleotide sequence ID" value="NZ_BAAAQP010000003.1"/>
</dbReference>
<accession>A0ABS2RNT2</accession>
<feature type="compositionally biased region" description="Low complexity" evidence="1">
    <location>
        <begin position="411"/>
        <end position="420"/>
    </location>
</feature>
<dbReference type="InterPro" id="IPR047682">
    <property type="entry name" value="SepH-like"/>
</dbReference>
<feature type="compositionally biased region" description="Basic and acidic residues" evidence="1">
    <location>
        <begin position="274"/>
        <end position="285"/>
    </location>
</feature>
<dbReference type="InterPro" id="IPR021421">
    <property type="entry name" value="DUF3071"/>
</dbReference>
<keyword evidence="4" id="KW-1185">Reference proteome</keyword>
<feature type="region of interest" description="Disordered" evidence="1">
    <location>
        <begin position="274"/>
        <end position="317"/>
    </location>
</feature>
<protein>
    <recommendedName>
        <fullName evidence="2">DUF3071 domain-containing protein</fullName>
    </recommendedName>
</protein>
<dbReference type="Pfam" id="PF11268">
    <property type="entry name" value="DUF3071"/>
    <property type="match status" value="1"/>
</dbReference>
<proteinExistence type="predicted"/>
<reference evidence="3 4" key="1">
    <citation type="submission" date="2021-01" db="EMBL/GenBank/DDBJ databases">
        <title>Sequencing the genomes of 1000 actinobacteria strains.</title>
        <authorList>
            <person name="Klenk H.-P."/>
        </authorList>
    </citation>
    <scope>NUCLEOTIDE SEQUENCE [LARGE SCALE GENOMIC DNA]</scope>
    <source>
        <strain evidence="3 4">DSM 18662</strain>
    </source>
</reference>